<sequence length="166" mass="15868">MAATTAAVILAVLGAGGSYAFLNTSAPVSAATTITSGTATVSVSPLSLPTTPLYPGATISAPVTVTNTGDVPLAIRVAGLTAPSPAIPVSSWLTVGLAVGACPAVPAPSWSAVVGTTPAVAALGATVPVGASIVLCVSVALSYDAPQPAVDQLSTTFGVTIDGIQA</sequence>
<reference evidence="2 3" key="1">
    <citation type="submission" date="2019-03" db="EMBL/GenBank/DDBJ databases">
        <title>Genomics of glacier-inhabiting Cryobacterium strains.</title>
        <authorList>
            <person name="Liu Q."/>
            <person name="Xin Y.-H."/>
        </authorList>
    </citation>
    <scope>NUCLEOTIDE SEQUENCE [LARGE SCALE GENOMIC DNA]</scope>
    <source>
        <strain evidence="2 3">MDB2-B</strain>
    </source>
</reference>
<dbReference type="EMBL" id="SOFG01000011">
    <property type="protein sequence ID" value="TFB87205.1"/>
    <property type="molecule type" value="Genomic_DNA"/>
</dbReference>
<comment type="caution">
    <text evidence="2">The sequence shown here is derived from an EMBL/GenBank/DDBJ whole genome shotgun (WGS) entry which is preliminary data.</text>
</comment>
<evidence type="ECO:0000313" key="3">
    <source>
        <dbReference type="Proteomes" id="UP000297608"/>
    </source>
</evidence>
<proteinExistence type="predicted"/>
<evidence type="ECO:0000256" key="1">
    <source>
        <dbReference type="SAM" id="SignalP"/>
    </source>
</evidence>
<evidence type="ECO:0008006" key="4">
    <source>
        <dbReference type="Google" id="ProtNLM"/>
    </source>
</evidence>
<feature type="signal peptide" evidence="1">
    <location>
        <begin position="1"/>
        <end position="20"/>
    </location>
</feature>
<keyword evidence="3" id="KW-1185">Reference proteome</keyword>
<keyword evidence="1" id="KW-0732">Signal</keyword>
<evidence type="ECO:0000313" key="2">
    <source>
        <dbReference type="EMBL" id="TFB87205.1"/>
    </source>
</evidence>
<feature type="chain" id="PRO_5045306001" description="DUF11 domain-containing protein" evidence="1">
    <location>
        <begin position="21"/>
        <end position="166"/>
    </location>
</feature>
<accession>A0ABY2IFD6</accession>
<protein>
    <recommendedName>
        <fullName evidence="4">DUF11 domain-containing protein</fullName>
    </recommendedName>
</protein>
<name>A0ABY2IFD6_9MICO</name>
<gene>
    <name evidence="2" type="ORF">E3O44_08730</name>
</gene>
<dbReference type="Proteomes" id="UP000297608">
    <property type="component" value="Unassembled WGS sequence"/>
</dbReference>
<dbReference type="RefSeq" id="WP_134534361.1">
    <property type="nucleotide sequence ID" value="NZ_SOFG01000011.1"/>
</dbReference>
<organism evidence="2 3">
    <name type="scientific">Cryobacterium algoricola</name>
    <dbReference type="NCBI Taxonomy" id="1259183"/>
    <lineage>
        <taxon>Bacteria</taxon>
        <taxon>Bacillati</taxon>
        <taxon>Actinomycetota</taxon>
        <taxon>Actinomycetes</taxon>
        <taxon>Micrococcales</taxon>
        <taxon>Microbacteriaceae</taxon>
        <taxon>Cryobacterium</taxon>
    </lineage>
</organism>